<dbReference type="Pfam" id="PF03129">
    <property type="entry name" value="HGTP_anticodon"/>
    <property type="match status" value="1"/>
</dbReference>
<evidence type="ECO:0000313" key="13">
    <source>
        <dbReference type="EMBL" id="TCS83200.1"/>
    </source>
</evidence>
<comment type="catalytic activity">
    <reaction evidence="9 11">
        <text>tRNA(Pro) + L-proline + ATP = L-prolyl-tRNA(Pro) + AMP + diphosphate</text>
        <dbReference type="Rhea" id="RHEA:14305"/>
        <dbReference type="Rhea" id="RHEA-COMP:9700"/>
        <dbReference type="Rhea" id="RHEA-COMP:9702"/>
        <dbReference type="ChEBI" id="CHEBI:30616"/>
        <dbReference type="ChEBI" id="CHEBI:33019"/>
        <dbReference type="ChEBI" id="CHEBI:60039"/>
        <dbReference type="ChEBI" id="CHEBI:78442"/>
        <dbReference type="ChEBI" id="CHEBI:78532"/>
        <dbReference type="ChEBI" id="CHEBI:456215"/>
        <dbReference type="EC" id="6.1.1.15"/>
    </reaction>
</comment>
<keyword evidence="4 11" id="KW-0436">Ligase</keyword>
<dbReference type="Pfam" id="PF00587">
    <property type="entry name" value="tRNA-synt_2b"/>
    <property type="match status" value="1"/>
</dbReference>
<evidence type="ECO:0000256" key="7">
    <source>
        <dbReference type="ARBA" id="ARBA00022917"/>
    </source>
</evidence>
<organism evidence="13 14">
    <name type="scientific">Tepidibacillus fermentans</name>
    <dbReference type="NCBI Taxonomy" id="1281767"/>
    <lineage>
        <taxon>Bacteria</taxon>
        <taxon>Bacillati</taxon>
        <taxon>Bacillota</taxon>
        <taxon>Bacilli</taxon>
        <taxon>Bacillales</taxon>
        <taxon>Bacillaceae</taxon>
        <taxon>Tepidibacillus</taxon>
    </lineage>
</organism>
<dbReference type="Gene3D" id="3.40.50.800">
    <property type="entry name" value="Anticodon-binding domain"/>
    <property type="match status" value="1"/>
</dbReference>
<sequence>MEDKKFVKEIQSKEEDYSRWYLDIVKKADLMDYGPVKGTMVIKPYGYAIWENMQKDLDRRIKETGHENAYFPLLIPESYLKKEMNHVEGFAPEVAWVTQGGNEPLEERLVVRPTSETIICSMMSQWIQSYRDLPMKLNQWANVMRWEKSTKPFLRTSEFLWQEGHTAHATYEEAEEEALQMLEVYRAFVEEVLAMPVIPGKKTENEKFAGAEHTYSIEALMSDGKALQAGTSHHLGQNFSKVFDIQFADQNNQMQYVYQTSWGSSTRMIGGLIMTHSDDRGLALPPKVAPIQVIIIPILRGDKETVRTKAHELATELKQAGVRVKVDDREEMTPGWKFNEYEMRGVPIRIELGPKDLEKEQFVLARRDTGNKEFLPLANFVETIKEKLDQIQKDMFDKAKAFMDSHTFEINSIEEMKEQLLKEKGFMKSWWCGDLKCLDEVKEETGATARNIPFKQREGNGKCVCCGKESTTTVYFARAY</sequence>
<keyword evidence="7 11" id="KW-0648">Protein biosynthesis</keyword>
<keyword evidence="6 11" id="KW-0067">ATP-binding</keyword>
<dbReference type="GO" id="GO:0140096">
    <property type="term" value="F:catalytic activity, acting on a protein"/>
    <property type="evidence" value="ECO:0007669"/>
    <property type="project" value="UniProtKB-ARBA"/>
</dbReference>
<evidence type="ECO:0000256" key="1">
    <source>
        <dbReference type="ARBA" id="ARBA00004496"/>
    </source>
</evidence>
<evidence type="ECO:0000256" key="2">
    <source>
        <dbReference type="ARBA" id="ARBA00011738"/>
    </source>
</evidence>
<comment type="similarity">
    <text evidence="10 11">Belongs to the class-II aminoacyl-tRNA synthetase family. ProS type 3 subfamily.</text>
</comment>
<dbReference type="GO" id="GO:0006433">
    <property type="term" value="P:prolyl-tRNA aminoacylation"/>
    <property type="evidence" value="ECO:0007669"/>
    <property type="project" value="UniProtKB-UniRule"/>
</dbReference>
<dbReference type="NCBIfam" id="TIGR00408">
    <property type="entry name" value="proS_fam_I"/>
    <property type="match status" value="1"/>
</dbReference>
<dbReference type="PRINTS" id="PR01046">
    <property type="entry name" value="TRNASYNTHPRO"/>
</dbReference>
<dbReference type="EC" id="6.1.1.15" evidence="11"/>
<dbReference type="InterPro" id="IPR036621">
    <property type="entry name" value="Anticodon-bd_dom_sf"/>
</dbReference>
<dbReference type="InterPro" id="IPR004154">
    <property type="entry name" value="Anticodon-bd"/>
</dbReference>
<comment type="domain">
    <text evidence="11">Consists of three domains: the N-terminal catalytic domain, the anticodon-binding domain and the C-terminal extension.</text>
</comment>
<dbReference type="GO" id="GO:0005737">
    <property type="term" value="C:cytoplasm"/>
    <property type="evidence" value="ECO:0007669"/>
    <property type="project" value="UniProtKB-SubCell"/>
</dbReference>
<comment type="caution">
    <text evidence="13">The sequence shown here is derived from an EMBL/GenBank/DDBJ whole genome shotgun (WGS) entry which is preliminary data.</text>
</comment>
<protein>
    <recommendedName>
        <fullName evidence="11">Proline--tRNA ligase</fullName>
        <ecNumber evidence="11">6.1.1.15</ecNumber>
    </recommendedName>
    <alternativeName>
        <fullName evidence="11">Prolyl-tRNA synthetase</fullName>
        <shortName evidence="11">ProRS</shortName>
    </alternativeName>
</protein>
<dbReference type="AlphaFoldDB" id="A0A4R3KKF4"/>
<dbReference type="InterPro" id="IPR002316">
    <property type="entry name" value="Pro-tRNA-ligase_IIa"/>
</dbReference>
<comment type="subunit">
    <text evidence="2 11">Homodimer.</text>
</comment>
<dbReference type="InterPro" id="IPR033721">
    <property type="entry name" value="ProRS_core_arch_euk"/>
</dbReference>
<dbReference type="InterPro" id="IPR004499">
    <property type="entry name" value="Pro-tRNA-ligase_IIa_arc-type"/>
</dbReference>
<keyword evidence="5 11" id="KW-0547">Nucleotide-binding</keyword>
<dbReference type="SMART" id="SM00946">
    <property type="entry name" value="ProRS-C_1"/>
    <property type="match status" value="1"/>
</dbReference>
<dbReference type="Pfam" id="PF09180">
    <property type="entry name" value="ProRS-C_1"/>
    <property type="match status" value="1"/>
</dbReference>
<dbReference type="CDD" id="cd00778">
    <property type="entry name" value="ProRS_core_arch_euk"/>
    <property type="match status" value="1"/>
</dbReference>
<comment type="function">
    <text evidence="11">Catalyzes the attachment of proline to tRNA(Pro) in a two-step reaction: proline is first activated by ATP to form Pro-AMP and then transferred to the acceptor end of tRNA(Pro).</text>
</comment>
<dbReference type="Gene3D" id="3.30.110.30">
    <property type="entry name" value="C-terminal domain of ProRS"/>
    <property type="match status" value="1"/>
</dbReference>
<evidence type="ECO:0000256" key="10">
    <source>
        <dbReference type="ARBA" id="ARBA00060806"/>
    </source>
</evidence>
<reference evidence="13 14" key="1">
    <citation type="submission" date="2019-03" db="EMBL/GenBank/DDBJ databases">
        <title>Genomic Encyclopedia of Type Strains, Phase IV (KMG-IV): sequencing the most valuable type-strain genomes for metagenomic binning, comparative biology and taxonomic classification.</title>
        <authorList>
            <person name="Goeker M."/>
        </authorList>
    </citation>
    <scope>NUCLEOTIDE SEQUENCE [LARGE SCALE GENOMIC DNA]</scope>
    <source>
        <strain evidence="13 14">DSM 23802</strain>
    </source>
</reference>
<dbReference type="Proteomes" id="UP000295788">
    <property type="component" value="Unassembled WGS sequence"/>
</dbReference>
<dbReference type="CDD" id="cd00862">
    <property type="entry name" value="ProRS_anticodon_zinc"/>
    <property type="match status" value="1"/>
</dbReference>
<gene>
    <name evidence="11" type="primary">proS</name>
    <name evidence="13" type="ORF">EDD72_106129</name>
</gene>
<dbReference type="InterPro" id="IPR002314">
    <property type="entry name" value="aa-tRNA-synt_IIb"/>
</dbReference>
<accession>A0A4R3KKF4</accession>
<evidence type="ECO:0000256" key="6">
    <source>
        <dbReference type="ARBA" id="ARBA00022840"/>
    </source>
</evidence>
<dbReference type="Gene3D" id="3.30.930.10">
    <property type="entry name" value="Bira Bifunctional Protein, Domain 2"/>
    <property type="match status" value="1"/>
</dbReference>
<feature type="domain" description="Aminoacyl-transfer RNA synthetases class-II family profile" evidence="12">
    <location>
        <begin position="16"/>
        <end position="285"/>
    </location>
</feature>
<dbReference type="SUPFAM" id="SSF64586">
    <property type="entry name" value="C-terminal domain of ProRS"/>
    <property type="match status" value="1"/>
</dbReference>
<dbReference type="InterPro" id="IPR006195">
    <property type="entry name" value="aa-tRNA-synth_II"/>
</dbReference>
<proteinExistence type="inferred from homology"/>
<comment type="subcellular location">
    <subcellularLocation>
        <location evidence="1 11">Cytoplasm</location>
    </subcellularLocation>
</comment>
<evidence type="ECO:0000256" key="3">
    <source>
        <dbReference type="ARBA" id="ARBA00022490"/>
    </source>
</evidence>
<keyword evidence="14" id="KW-1185">Reference proteome</keyword>
<dbReference type="GO" id="GO:0004827">
    <property type="term" value="F:proline-tRNA ligase activity"/>
    <property type="evidence" value="ECO:0007669"/>
    <property type="project" value="UniProtKB-UniRule"/>
</dbReference>
<dbReference type="GO" id="GO:0016740">
    <property type="term" value="F:transferase activity"/>
    <property type="evidence" value="ECO:0007669"/>
    <property type="project" value="UniProtKB-ARBA"/>
</dbReference>
<dbReference type="PROSITE" id="PS50862">
    <property type="entry name" value="AA_TRNA_LIGASE_II"/>
    <property type="match status" value="1"/>
</dbReference>
<evidence type="ECO:0000259" key="12">
    <source>
        <dbReference type="PROSITE" id="PS50862"/>
    </source>
</evidence>
<dbReference type="SUPFAM" id="SSF55681">
    <property type="entry name" value="Class II aaRS and biotin synthetases"/>
    <property type="match status" value="1"/>
</dbReference>
<evidence type="ECO:0000256" key="5">
    <source>
        <dbReference type="ARBA" id="ARBA00022741"/>
    </source>
</evidence>
<dbReference type="SUPFAM" id="SSF52954">
    <property type="entry name" value="Class II aaRS ABD-related"/>
    <property type="match status" value="1"/>
</dbReference>
<dbReference type="InterPro" id="IPR045864">
    <property type="entry name" value="aa-tRNA-synth_II/BPL/LPL"/>
</dbReference>
<evidence type="ECO:0000256" key="9">
    <source>
        <dbReference type="ARBA" id="ARBA00047671"/>
    </source>
</evidence>
<dbReference type="FunFam" id="3.30.930.10:FF:000023">
    <property type="entry name" value="Proline--tRNA ligase"/>
    <property type="match status" value="1"/>
</dbReference>
<dbReference type="FunFam" id="3.40.50.800:FF:000005">
    <property type="entry name" value="bifunctional glutamate/proline--tRNA ligase"/>
    <property type="match status" value="1"/>
</dbReference>
<dbReference type="RefSeq" id="WP_132768199.1">
    <property type="nucleotide sequence ID" value="NZ_SMAB01000006.1"/>
</dbReference>
<dbReference type="PANTHER" id="PTHR43382:SF2">
    <property type="entry name" value="BIFUNCTIONAL GLUTAMATE_PROLINE--TRNA LIGASE"/>
    <property type="match status" value="1"/>
</dbReference>
<evidence type="ECO:0000256" key="11">
    <source>
        <dbReference type="HAMAP-Rule" id="MF_01571"/>
    </source>
</evidence>
<dbReference type="InterPro" id="IPR016061">
    <property type="entry name" value="Pro-tRNA_ligase_II_C"/>
</dbReference>
<dbReference type="EMBL" id="SMAB01000006">
    <property type="protein sequence ID" value="TCS83200.1"/>
    <property type="molecule type" value="Genomic_DNA"/>
</dbReference>
<dbReference type="InterPro" id="IPR017449">
    <property type="entry name" value="Pro-tRNA_synth_II"/>
</dbReference>
<dbReference type="GO" id="GO:0005524">
    <property type="term" value="F:ATP binding"/>
    <property type="evidence" value="ECO:0007669"/>
    <property type="project" value="UniProtKB-UniRule"/>
</dbReference>
<evidence type="ECO:0000256" key="4">
    <source>
        <dbReference type="ARBA" id="ARBA00022598"/>
    </source>
</evidence>
<keyword evidence="8 11" id="KW-0030">Aminoacyl-tRNA synthetase</keyword>
<keyword evidence="3 11" id="KW-0963">Cytoplasm</keyword>
<evidence type="ECO:0000256" key="8">
    <source>
        <dbReference type="ARBA" id="ARBA00023146"/>
    </source>
</evidence>
<dbReference type="HAMAP" id="MF_01571">
    <property type="entry name" value="Pro_tRNA_synth_type3"/>
    <property type="match status" value="1"/>
</dbReference>
<dbReference type="GO" id="GO:0017101">
    <property type="term" value="C:aminoacyl-tRNA synthetase multienzyme complex"/>
    <property type="evidence" value="ECO:0007669"/>
    <property type="project" value="TreeGrafter"/>
</dbReference>
<evidence type="ECO:0000313" key="14">
    <source>
        <dbReference type="Proteomes" id="UP000295788"/>
    </source>
</evidence>
<name>A0A4R3KKF4_9BACI</name>
<dbReference type="OrthoDB" id="9809052at2"/>
<dbReference type="PANTHER" id="PTHR43382">
    <property type="entry name" value="PROLYL-TRNA SYNTHETASE"/>
    <property type="match status" value="1"/>
</dbReference>